<evidence type="ECO:0000256" key="2">
    <source>
        <dbReference type="SAM" id="Phobius"/>
    </source>
</evidence>
<dbReference type="Proteomes" id="UP001634394">
    <property type="component" value="Unassembled WGS sequence"/>
</dbReference>
<keyword evidence="2" id="KW-0812">Transmembrane</keyword>
<accession>A0ABD3WCR3</accession>
<gene>
    <name evidence="3" type="ORF">ACJMK2_039678</name>
</gene>
<reference evidence="3 4" key="1">
    <citation type="submission" date="2024-11" db="EMBL/GenBank/DDBJ databases">
        <title>Chromosome-level genome assembly of the freshwater bivalve Anodonta woodiana.</title>
        <authorList>
            <person name="Chen X."/>
        </authorList>
    </citation>
    <scope>NUCLEOTIDE SEQUENCE [LARGE SCALE GENOMIC DNA]</scope>
    <source>
        <strain evidence="3">MN2024</strain>
        <tissue evidence="3">Gills</tissue>
    </source>
</reference>
<name>A0ABD3WCR3_SINWO</name>
<comment type="caution">
    <text evidence="3">The sequence shown here is derived from an EMBL/GenBank/DDBJ whole genome shotgun (WGS) entry which is preliminary data.</text>
</comment>
<evidence type="ECO:0000256" key="1">
    <source>
        <dbReference type="SAM" id="MobiDB-lite"/>
    </source>
</evidence>
<keyword evidence="2" id="KW-0472">Membrane</keyword>
<protein>
    <submittedName>
        <fullName evidence="3">Uncharacterized protein</fullName>
    </submittedName>
</protein>
<feature type="compositionally biased region" description="Polar residues" evidence="1">
    <location>
        <begin position="82"/>
        <end position="96"/>
    </location>
</feature>
<sequence length="103" mass="10459">MKTSVLVTTGITFACFMVIFSTIPTASGQIATPIVIPASNGNGIGGFLLSLVLLGAIIFSTFGRENGKINLSVTNDGNAQNLADAQSNTDSNSNSLAYADGTG</sequence>
<feature type="transmembrane region" description="Helical" evidence="2">
    <location>
        <begin position="44"/>
        <end position="62"/>
    </location>
</feature>
<evidence type="ECO:0000313" key="4">
    <source>
        <dbReference type="Proteomes" id="UP001634394"/>
    </source>
</evidence>
<keyword evidence="2" id="KW-1133">Transmembrane helix</keyword>
<feature type="region of interest" description="Disordered" evidence="1">
    <location>
        <begin position="82"/>
        <end position="103"/>
    </location>
</feature>
<proteinExistence type="predicted"/>
<dbReference type="EMBL" id="JBJQND010000007">
    <property type="protein sequence ID" value="KAL3871694.1"/>
    <property type="molecule type" value="Genomic_DNA"/>
</dbReference>
<evidence type="ECO:0000313" key="3">
    <source>
        <dbReference type="EMBL" id="KAL3871694.1"/>
    </source>
</evidence>
<dbReference type="PROSITE" id="PS51257">
    <property type="entry name" value="PROKAR_LIPOPROTEIN"/>
    <property type="match status" value="1"/>
</dbReference>
<dbReference type="AlphaFoldDB" id="A0ABD3WCR3"/>
<keyword evidence="4" id="KW-1185">Reference proteome</keyword>
<organism evidence="3 4">
    <name type="scientific">Sinanodonta woodiana</name>
    <name type="common">Chinese pond mussel</name>
    <name type="synonym">Anodonta woodiana</name>
    <dbReference type="NCBI Taxonomy" id="1069815"/>
    <lineage>
        <taxon>Eukaryota</taxon>
        <taxon>Metazoa</taxon>
        <taxon>Spiralia</taxon>
        <taxon>Lophotrochozoa</taxon>
        <taxon>Mollusca</taxon>
        <taxon>Bivalvia</taxon>
        <taxon>Autobranchia</taxon>
        <taxon>Heteroconchia</taxon>
        <taxon>Palaeoheterodonta</taxon>
        <taxon>Unionida</taxon>
        <taxon>Unionoidea</taxon>
        <taxon>Unionidae</taxon>
        <taxon>Unioninae</taxon>
        <taxon>Sinanodonta</taxon>
    </lineage>
</organism>